<evidence type="ECO:0000313" key="2">
    <source>
        <dbReference type="Proteomes" id="UP000324222"/>
    </source>
</evidence>
<sequence>MIPRRYQDTRHDGCGWMADWWVMGGVCPPYVCMVRLRHERVHGSSLVPPNSRRPPHRHTHTFTASHALSLHCPCTVLHTVYFVVANYNMFNLRANPVTERNRREG</sequence>
<reference evidence="1 2" key="1">
    <citation type="submission" date="2019-05" db="EMBL/GenBank/DDBJ databases">
        <title>Another draft genome of Portunus trituberculatus and its Hox gene families provides insights of decapod evolution.</title>
        <authorList>
            <person name="Jeong J.-H."/>
            <person name="Song I."/>
            <person name="Kim S."/>
            <person name="Choi T."/>
            <person name="Kim D."/>
            <person name="Ryu S."/>
            <person name="Kim W."/>
        </authorList>
    </citation>
    <scope>NUCLEOTIDE SEQUENCE [LARGE SCALE GENOMIC DNA]</scope>
    <source>
        <tissue evidence="1">Muscle</tissue>
    </source>
</reference>
<proteinExistence type="predicted"/>
<name>A0A5B7HHP9_PORTR</name>
<protein>
    <submittedName>
        <fullName evidence="1">Uncharacterized protein</fullName>
    </submittedName>
</protein>
<comment type="caution">
    <text evidence="1">The sequence shown here is derived from an EMBL/GenBank/DDBJ whole genome shotgun (WGS) entry which is preliminary data.</text>
</comment>
<keyword evidence="2" id="KW-1185">Reference proteome</keyword>
<gene>
    <name evidence="1" type="ORF">E2C01_063279</name>
</gene>
<dbReference type="AlphaFoldDB" id="A0A5B7HHP9"/>
<evidence type="ECO:0000313" key="1">
    <source>
        <dbReference type="EMBL" id="MPC69065.1"/>
    </source>
</evidence>
<dbReference type="EMBL" id="VSRR010028837">
    <property type="protein sequence ID" value="MPC69065.1"/>
    <property type="molecule type" value="Genomic_DNA"/>
</dbReference>
<organism evidence="1 2">
    <name type="scientific">Portunus trituberculatus</name>
    <name type="common">Swimming crab</name>
    <name type="synonym">Neptunus trituberculatus</name>
    <dbReference type="NCBI Taxonomy" id="210409"/>
    <lineage>
        <taxon>Eukaryota</taxon>
        <taxon>Metazoa</taxon>
        <taxon>Ecdysozoa</taxon>
        <taxon>Arthropoda</taxon>
        <taxon>Crustacea</taxon>
        <taxon>Multicrustacea</taxon>
        <taxon>Malacostraca</taxon>
        <taxon>Eumalacostraca</taxon>
        <taxon>Eucarida</taxon>
        <taxon>Decapoda</taxon>
        <taxon>Pleocyemata</taxon>
        <taxon>Brachyura</taxon>
        <taxon>Eubrachyura</taxon>
        <taxon>Portunoidea</taxon>
        <taxon>Portunidae</taxon>
        <taxon>Portuninae</taxon>
        <taxon>Portunus</taxon>
    </lineage>
</organism>
<dbReference type="Proteomes" id="UP000324222">
    <property type="component" value="Unassembled WGS sequence"/>
</dbReference>
<accession>A0A5B7HHP9</accession>